<dbReference type="AlphaFoldDB" id="A0AAU6PJF1"/>
<dbReference type="PROSITE" id="PS00141">
    <property type="entry name" value="ASP_PROTEASE"/>
    <property type="match status" value="1"/>
</dbReference>
<dbReference type="InterPro" id="IPR001995">
    <property type="entry name" value="Peptidase_A2_cat"/>
</dbReference>
<dbReference type="CDD" id="cd05483">
    <property type="entry name" value="retropepsin_like_bacteria"/>
    <property type="match status" value="1"/>
</dbReference>
<protein>
    <recommendedName>
        <fullName evidence="2">Peptidase A2 domain-containing protein</fullName>
    </recommendedName>
</protein>
<dbReference type="InterPro" id="IPR001969">
    <property type="entry name" value="Aspartic_peptidase_AS"/>
</dbReference>
<feature type="domain" description="Peptidase A2" evidence="2">
    <location>
        <begin position="230"/>
        <end position="303"/>
    </location>
</feature>
<evidence type="ECO:0000313" key="3">
    <source>
        <dbReference type="EMBL" id="WXU00879.1"/>
    </source>
</evidence>
<dbReference type="InterPro" id="IPR034122">
    <property type="entry name" value="Retropepsin-like_bacterial"/>
</dbReference>
<dbReference type="Pfam" id="PF13650">
    <property type="entry name" value="Asp_protease_2"/>
    <property type="match status" value="1"/>
</dbReference>
<evidence type="ECO:0000259" key="2">
    <source>
        <dbReference type="PROSITE" id="PS50175"/>
    </source>
</evidence>
<sequence length="334" mass="38288">MLFVRYDERFWVDKMHFVLVLLVGVYFGWQAHEYFSEPKIVAKIVKQNTLKPLVKKVFEKTPITTQVSKSEATISLAIQLIRQSKIDKNNGQYISALNAIEVVLGMVQDDYPQVELEQLFINISALYLAQLGDTNAIQKQDFLLNAVNVLPNYLQFHYLLGQLLLEEQDYESARYHLDFLANHRRWKKQFDTLENAINYAEIFEQGEIKIPLIKQPNAWHIKAIIDGKTARLILDTGASITTLGAHLVDINYPHLSEITLSTANGKINAFRVNIRNFSIDGVNKYQFPVVILPQRKLPSNIDGLLGLDWLSNFNFVIDKKNSVLQLTPNSKITE</sequence>
<name>A0AAU6PJF1_9GAMM</name>
<dbReference type="Gene3D" id="2.40.70.10">
    <property type="entry name" value="Acid Proteases"/>
    <property type="match status" value="1"/>
</dbReference>
<reference evidence="3" key="1">
    <citation type="submission" date="2023-10" db="EMBL/GenBank/DDBJ databases">
        <title>The first scallop-associated chemosynthetic bacterial symbiont.</title>
        <authorList>
            <person name="Lin Y.-T."/>
            <person name="Sun J."/>
            <person name="Ip J.C.-H."/>
            <person name="He X."/>
            <person name="Gao Z.-M."/>
            <person name="Perez M."/>
            <person name="Xu T."/>
            <person name="Qian P.-Y."/>
            <person name="Qiu J.-W."/>
        </authorList>
    </citation>
    <scope>NUCLEOTIDE SEQUENCE</scope>
    <source>
        <strain evidence="3">Gill1</strain>
    </source>
</reference>
<dbReference type="InterPro" id="IPR021109">
    <property type="entry name" value="Peptidase_aspartic_dom_sf"/>
</dbReference>
<proteinExistence type="predicted"/>
<dbReference type="GO" id="GO:0006508">
    <property type="term" value="P:proteolysis"/>
    <property type="evidence" value="ECO:0007669"/>
    <property type="project" value="InterPro"/>
</dbReference>
<keyword evidence="1" id="KW-0378">Hydrolase</keyword>
<gene>
    <name evidence="3" type="ORF">Ctma_1614</name>
</gene>
<dbReference type="EMBL" id="CP138327">
    <property type="protein sequence ID" value="WXU00879.1"/>
    <property type="molecule type" value="Genomic_DNA"/>
</dbReference>
<accession>A0AAU6PJF1</accession>
<organism evidence="3">
    <name type="scientific">Catillopecten margaritatus gill symbiont</name>
    <dbReference type="NCBI Taxonomy" id="3083288"/>
    <lineage>
        <taxon>Bacteria</taxon>
        <taxon>Pseudomonadati</taxon>
        <taxon>Pseudomonadota</taxon>
        <taxon>Gammaproteobacteria</taxon>
        <taxon>sulfur-oxidizing symbionts</taxon>
    </lineage>
</organism>
<dbReference type="SUPFAM" id="SSF50630">
    <property type="entry name" value="Acid proteases"/>
    <property type="match status" value="1"/>
</dbReference>
<dbReference type="GO" id="GO:0004190">
    <property type="term" value="F:aspartic-type endopeptidase activity"/>
    <property type="evidence" value="ECO:0007669"/>
    <property type="project" value="InterPro"/>
</dbReference>
<evidence type="ECO:0000256" key="1">
    <source>
        <dbReference type="ARBA" id="ARBA00022801"/>
    </source>
</evidence>
<dbReference type="PROSITE" id="PS50175">
    <property type="entry name" value="ASP_PROT_RETROV"/>
    <property type="match status" value="1"/>
</dbReference>